<dbReference type="EMBL" id="AZIM01000567">
    <property type="protein sequence ID" value="ETE70327.1"/>
    <property type="molecule type" value="Genomic_DNA"/>
</dbReference>
<accession>V8P8W1</accession>
<dbReference type="AlphaFoldDB" id="V8P8W1"/>
<gene>
    <name evidence="1" type="ORF">L345_03878</name>
</gene>
<dbReference type="Proteomes" id="UP000018936">
    <property type="component" value="Unassembled WGS sequence"/>
</dbReference>
<proteinExistence type="predicted"/>
<evidence type="ECO:0000313" key="2">
    <source>
        <dbReference type="Proteomes" id="UP000018936"/>
    </source>
</evidence>
<organism evidence="1 2">
    <name type="scientific">Ophiophagus hannah</name>
    <name type="common">King cobra</name>
    <name type="synonym">Naja hannah</name>
    <dbReference type="NCBI Taxonomy" id="8665"/>
    <lineage>
        <taxon>Eukaryota</taxon>
        <taxon>Metazoa</taxon>
        <taxon>Chordata</taxon>
        <taxon>Craniata</taxon>
        <taxon>Vertebrata</taxon>
        <taxon>Euteleostomi</taxon>
        <taxon>Lepidosauria</taxon>
        <taxon>Squamata</taxon>
        <taxon>Bifurcata</taxon>
        <taxon>Unidentata</taxon>
        <taxon>Episquamata</taxon>
        <taxon>Toxicofera</taxon>
        <taxon>Serpentes</taxon>
        <taxon>Colubroidea</taxon>
        <taxon>Elapidae</taxon>
        <taxon>Elapinae</taxon>
        <taxon>Ophiophagus</taxon>
    </lineage>
</organism>
<reference evidence="1 2" key="1">
    <citation type="journal article" date="2013" name="Proc. Natl. Acad. Sci. U.S.A.">
        <title>The king cobra genome reveals dynamic gene evolution and adaptation in the snake venom system.</title>
        <authorList>
            <person name="Vonk F.J."/>
            <person name="Casewell N.R."/>
            <person name="Henkel C.V."/>
            <person name="Heimberg A.M."/>
            <person name="Jansen H.J."/>
            <person name="McCleary R.J."/>
            <person name="Kerkkamp H.M."/>
            <person name="Vos R.A."/>
            <person name="Guerreiro I."/>
            <person name="Calvete J.J."/>
            <person name="Wuster W."/>
            <person name="Woods A.E."/>
            <person name="Logan J.M."/>
            <person name="Harrison R.A."/>
            <person name="Castoe T.A."/>
            <person name="de Koning A.P."/>
            <person name="Pollock D.D."/>
            <person name="Yandell M."/>
            <person name="Calderon D."/>
            <person name="Renjifo C."/>
            <person name="Currier R.B."/>
            <person name="Salgado D."/>
            <person name="Pla D."/>
            <person name="Sanz L."/>
            <person name="Hyder A.S."/>
            <person name="Ribeiro J.M."/>
            <person name="Arntzen J.W."/>
            <person name="van den Thillart G.E."/>
            <person name="Boetzer M."/>
            <person name="Pirovano W."/>
            <person name="Dirks R.P."/>
            <person name="Spaink H.P."/>
            <person name="Duboule D."/>
            <person name="McGlinn E."/>
            <person name="Kini R.M."/>
            <person name="Richardson M.K."/>
        </authorList>
    </citation>
    <scope>NUCLEOTIDE SEQUENCE</scope>
    <source>
        <tissue evidence="1">Blood</tissue>
    </source>
</reference>
<sequence>MPAKRGETLCCSRKVPLYRVDPNSTIRLVDFPLPPHPMDWGILLQCLRHCVNTRDLHLTPLAINTEGKERLEVEQKQSKT</sequence>
<feature type="non-terminal residue" evidence="1">
    <location>
        <position position="80"/>
    </location>
</feature>
<comment type="caution">
    <text evidence="1">The sequence shown here is derived from an EMBL/GenBank/DDBJ whole genome shotgun (WGS) entry which is preliminary data.</text>
</comment>
<protein>
    <submittedName>
        <fullName evidence="1">Uncharacterized protein</fullName>
    </submittedName>
</protein>
<keyword evidence="2" id="KW-1185">Reference proteome</keyword>
<evidence type="ECO:0000313" key="1">
    <source>
        <dbReference type="EMBL" id="ETE70327.1"/>
    </source>
</evidence>
<name>V8P8W1_OPHHA</name>